<sequence>MFCTPTCQFCILFPLVCISSEVETYRCHEHDQIDKTRQLTTCLAKTKKIQNNEKLMLVALGNSKINRTECEHTRS</sequence>
<proteinExistence type="predicted"/>
<keyword evidence="1" id="KW-0732">Signal</keyword>
<organism evidence="2 3">
    <name type="scientific">Anopheles quadriannulatus</name>
    <name type="common">Mosquito</name>
    <dbReference type="NCBI Taxonomy" id="34691"/>
    <lineage>
        <taxon>Eukaryota</taxon>
        <taxon>Metazoa</taxon>
        <taxon>Ecdysozoa</taxon>
        <taxon>Arthropoda</taxon>
        <taxon>Hexapoda</taxon>
        <taxon>Insecta</taxon>
        <taxon>Pterygota</taxon>
        <taxon>Neoptera</taxon>
        <taxon>Endopterygota</taxon>
        <taxon>Diptera</taxon>
        <taxon>Nematocera</taxon>
        <taxon>Culicoidea</taxon>
        <taxon>Culicidae</taxon>
        <taxon>Anophelinae</taxon>
        <taxon>Anopheles</taxon>
    </lineage>
</organism>
<dbReference type="Proteomes" id="UP000076407">
    <property type="component" value="Unassembled WGS sequence"/>
</dbReference>
<dbReference type="VEuPathDB" id="VectorBase:AQUA014287"/>
<dbReference type="EnsemblMetazoa" id="AQUA014287-RA">
    <property type="protein sequence ID" value="AQUA014287-PA"/>
    <property type="gene ID" value="AQUA014287"/>
</dbReference>
<feature type="chain" id="PRO_5008143421" description="Secreted protein" evidence="1">
    <location>
        <begin position="25"/>
        <end position="75"/>
    </location>
</feature>
<dbReference type="AlphaFoldDB" id="A0A182XR02"/>
<protein>
    <recommendedName>
        <fullName evidence="4">Secreted protein</fullName>
    </recommendedName>
</protein>
<reference evidence="2" key="1">
    <citation type="submission" date="2020-05" db="UniProtKB">
        <authorList>
            <consortium name="EnsemblMetazoa"/>
        </authorList>
    </citation>
    <scope>IDENTIFICATION</scope>
    <source>
        <strain evidence="2">SANGQUA</strain>
    </source>
</reference>
<evidence type="ECO:0000313" key="2">
    <source>
        <dbReference type="EnsemblMetazoa" id="AQUA014287-PA"/>
    </source>
</evidence>
<feature type="signal peptide" evidence="1">
    <location>
        <begin position="1"/>
        <end position="24"/>
    </location>
</feature>
<accession>A0A182XR02</accession>
<evidence type="ECO:0000256" key="1">
    <source>
        <dbReference type="SAM" id="SignalP"/>
    </source>
</evidence>
<name>A0A182XR02_ANOQN</name>
<keyword evidence="3" id="KW-1185">Reference proteome</keyword>
<evidence type="ECO:0008006" key="4">
    <source>
        <dbReference type="Google" id="ProtNLM"/>
    </source>
</evidence>
<evidence type="ECO:0000313" key="3">
    <source>
        <dbReference type="Proteomes" id="UP000076407"/>
    </source>
</evidence>